<evidence type="ECO:0000259" key="3">
    <source>
        <dbReference type="Pfam" id="PF07687"/>
    </source>
</evidence>
<dbReference type="SUPFAM" id="SSF55031">
    <property type="entry name" value="Bacterial exopeptidase dimerisation domain"/>
    <property type="match status" value="1"/>
</dbReference>
<name>A0A1B1CKH2_RHILE</name>
<organism evidence="4 5">
    <name type="scientific">Rhizobium leguminosarum</name>
    <dbReference type="NCBI Taxonomy" id="384"/>
    <lineage>
        <taxon>Bacteria</taxon>
        <taxon>Pseudomonadati</taxon>
        <taxon>Pseudomonadota</taxon>
        <taxon>Alphaproteobacteria</taxon>
        <taxon>Hyphomicrobiales</taxon>
        <taxon>Rhizobiaceae</taxon>
        <taxon>Rhizobium/Agrobacterium group</taxon>
        <taxon>Rhizobium</taxon>
    </lineage>
</organism>
<proteinExistence type="predicted"/>
<sequence>MEIQQILPELVAIRHQLHSFPEIGLSEVETPELIARTLASWGIEVERGLGKTGLVGQISRGSGTRSVGLRADFDALAIVEETGLPYASRRRGVMHACGHDGHVAMLLGAAWLLSQRSGLNGRINLIFQPAEENFGGAKLMIDDGLFDRFPCDRIFALHNLPGLEVGAFATRKGAIAASADVVKLTVRGKGGHGAMPEATVDPIIAGASIAMALQTLVSRGVEACDAAVLTIGSFHGGVSSTIIPDSAELLISIRATRPDTRALLCSRVEQIATMQAASFGADVKFEWDLGYPATVNDDKSVELVRQTITARSGSPAFRFLDEPKMFSEDFSFMLEKVPGAYVLVGNGDSSALHTSTYDFNDACIGHGGTYLADIAALSLSS</sequence>
<dbReference type="NCBIfam" id="TIGR01891">
    <property type="entry name" value="amidohydrolases"/>
    <property type="match status" value="1"/>
</dbReference>
<dbReference type="Proteomes" id="UP000092691">
    <property type="component" value="Plasmid unnamed7"/>
</dbReference>
<dbReference type="CDD" id="cd05666">
    <property type="entry name" value="M20_Acy1-like"/>
    <property type="match status" value="1"/>
</dbReference>
<accession>A0A1B1CKH2</accession>
<dbReference type="GO" id="GO:0050118">
    <property type="term" value="F:N-acetyldiaminopimelate deacetylase activity"/>
    <property type="evidence" value="ECO:0007669"/>
    <property type="project" value="UniProtKB-ARBA"/>
</dbReference>
<evidence type="ECO:0000256" key="2">
    <source>
        <dbReference type="PIRSR" id="PIRSR005962-1"/>
    </source>
</evidence>
<feature type="binding site" evidence="2">
    <location>
        <position position="97"/>
    </location>
    <ligand>
        <name>Mn(2+)</name>
        <dbReference type="ChEBI" id="CHEBI:29035"/>
        <label>2</label>
    </ligand>
</feature>
<keyword evidence="4" id="KW-0614">Plasmid</keyword>
<feature type="binding site" evidence="2">
    <location>
        <position position="158"/>
    </location>
    <ligand>
        <name>Mn(2+)</name>
        <dbReference type="ChEBI" id="CHEBI:29035"/>
        <label>2</label>
    </ligand>
</feature>
<keyword evidence="2" id="KW-0464">Manganese</keyword>
<protein>
    <submittedName>
        <fullName evidence="4">Amidohydrolase</fullName>
    </submittedName>
</protein>
<gene>
    <name evidence="4" type="ORF">BA011_40595</name>
</gene>
<geneLocation type="plasmid" evidence="4 5">
    <name>unnamed7</name>
</geneLocation>
<feature type="binding site" evidence="2">
    <location>
        <position position="353"/>
    </location>
    <ligand>
        <name>Mn(2+)</name>
        <dbReference type="ChEBI" id="CHEBI:29035"/>
        <label>2</label>
    </ligand>
</feature>
<dbReference type="InterPro" id="IPR002933">
    <property type="entry name" value="Peptidase_M20"/>
</dbReference>
<evidence type="ECO:0000313" key="5">
    <source>
        <dbReference type="Proteomes" id="UP000092691"/>
    </source>
</evidence>
<evidence type="ECO:0000313" key="4">
    <source>
        <dbReference type="EMBL" id="ANP90216.1"/>
    </source>
</evidence>
<dbReference type="InterPro" id="IPR036264">
    <property type="entry name" value="Bact_exopeptidase_dim_dom"/>
</dbReference>
<keyword evidence="2" id="KW-0479">Metal-binding</keyword>
<reference evidence="4 5" key="1">
    <citation type="submission" date="2016-06" db="EMBL/GenBank/DDBJ databases">
        <title>Microsymbionts genomes from the relict species Vavilovia formosa.</title>
        <authorList>
            <person name="Chirak E."/>
            <person name="Kimeklis A."/>
            <person name="Andronov E."/>
        </authorList>
    </citation>
    <scope>NUCLEOTIDE SEQUENCE [LARGE SCALE GENOMIC DNA]</scope>
    <source>
        <strain evidence="4 5">Vaf10</strain>
        <plasmid evidence="5">Plasmid unnamed7</plasmid>
    </source>
</reference>
<dbReference type="Gene3D" id="3.30.70.360">
    <property type="match status" value="1"/>
</dbReference>
<dbReference type="Pfam" id="PF01546">
    <property type="entry name" value="Peptidase_M20"/>
    <property type="match status" value="1"/>
</dbReference>
<dbReference type="FunFam" id="3.30.70.360:FF:000001">
    <property type="entry name" value="N-acetyldiaminopimelate deacetylase"/>
    <property type="match status" value="1"/>
</dbReference>
<feature type="binding site" evidence="2">
    <location>
        <position position="132"/>
    </location>
    <ligand>
        <name>Mn(2+)</name>
        <dbReference type="ChEBI" id="CHEBI:29035"/>
        <label>2</label>
    </ligand>
</feature>
<dbReference type="RefSeq" id="WP_065283711.1">
    <property type="nucleotide sequence ID" value="NZ_CP016288.1"/>
</dbReference>
<dbReference type="GO" id="GO:0019877">
    <property type="term" value="P:diaminopimelate biosynthetic process"/>
    <property type="evidence" value="ECO:0007669"/>
    <property type="project" value="UniProtKB-ARBA"/>
</dbReference>
<dbReference type="InterPro" id="IPR011650">
    <property type="entry name" value="Peptidase_M20_dimer"/>
</dbReference>
<dbReference type="Gene3D" id="3.40.630.10">
    <property type="entry name" value="Zn peptidases"/>
    <property type="match status" value="1"/>
</dbReference>
<dbReference type="InterPro" id="IPR017439">
    <property type="entry name" value="Amidohydrolase"/>
</dbReference>
<dbReference type="SUPFAM" id="SSF53187">
    <property type="entry name" value="Zn-dependent exopeptidases"/>
    <property type="match status" value="1"/>
</dbReference>
<dbReference type="PANTHER" id="PTHR11014:SF63">
    <property type="entry name" value="METALLOPEPTIDASE, PUTATIVE (AFU_ORTHOLOGUE AFUA_6G09600)-RELATED"/>
    <property type="match status" value="1"/>
</dbReference>
<dbReference type="PIRSF" id="PIRSF005962">
    <property type="entry name" value="Pept_M20D_amidohydro"/>
    <property type="match status" value="1"/>
</dbReference>
<dbReference type="PANTHER" id="PTHR11014">
    <property type="entry name" value="PEPTIDASE M20 FAMILY MEMBER"/>
    <property type="match status" value="1"/>
</dbReference>
<evidence type="ECO:0000256" key="1">
    <source>
        <dbReference type="ARBA" id="ARBA00022801"/>
    </source>
</evidence>
<comment type="cofactor">
    <cofactor evidence="2">
        <name>Mn(2+)</name>
        <dbReference type="ChEBI" id="CHEBI:29035"/>
    </cofactor>
    <text evidence="2">The Mn(2+) ion enhances activity.</text>
</comment>
<keyword evidence="1 4" id="KW-0378">Hydrolase</keyword>
<feature type="domain" description="Peptidase M20 dimerisation" evidence="3">
    <location>
        <begin position="182"/>
        <end position="272"/>
    </location>
</feature>
<dbReference type="EMBL" id="CP016288">
    <property type="protein sequence ID" value="ANP90216.1"/>
    <property type="molecule type" value="Genomic_DNA"/>
</dbReference>
<feature type="binding site" evidence="2">
    <location>
        <position position="99"/>
    </location>
    <ligand>
        <name>Mn(2+)</name>
        <dbReference type="ChEBI" id="CHEBI:29035"/>
        <label>2</label>
    </ligand>
</feature>
<dbReference type="AlphaFoldDB" id="A0A1B1CKH2"/>
<dbReference type="Pfam" id="PF07687">
    <property type="entry name" value="M20_dimer"/>
    <property type="match status" value="1"/>
</dbReference>
<dbReference type="GO" id="GO:0046872">
    <property type="term" value="F:metal ion binding"/>
    <property type="evidence" value="ECO:0007669"/>
    <property type="project" value="UniProtKB-KW"/>
</dbReference>